<sequence>MEETISLKEIFEVIKKRLLLIITLIVAAALISAIVTFYVLTPSYEASSQFIVNQSQQKSDAPYSVNDIQTSQQLINTYNIIIKSPAILEDVVKELDLGITASQLQNKLNVASAEKSQVVTVTVTDTNPQQAQEIANTTVSVFQKKTPDIMNVDNVSILSNADVGDDPAPVSPKPMLNIAIAIVLGGMIGVGLAFLLEYLDNTVKTESDIAEKLGVPVLGIISHIDDNDIRPDDFQAAAVSRRKRGGFSGSQKKSI</sequence>
<evidence type="ECO:0000259" key="9">
    <source>
        <dbReference type="Pfam" id="PF13807"/>
    </source>
</evidence>
<evidence type="ECO:0000256" key="2">
    <source>
        <dbReference type="ARBA" id="ARBA00006683"/>
    </source>
</evidence>
<dbReference type="Pfam" id="PF02706">
    <property type="entry name" value="Wzz"/>
    <property type="match status" value="1"/>
</dbReference>
<feature type="transmembrane region" description="Helical" evidence="7">
    <location>
        <begin position="18"/>
        <end position="40"/>
    </location>
</feature>
<evidence type="ECO:0000256" key="3">
    <source>
        <dbReference type="ARBA" id="ARBA00022475"/>
    </source>
</evidence>
<evidence type="ECO:0000313" key="11">
    <source>
        <dbReference type="Proteomes" id="UP001500866"/>
    </source>
</evidence>
<evidence type="ECO:0000313" key="10">
    <source>
        <dbReference type="EMBL" id="GAA0606293.1"/>
    </source>
</evidence>
<dbReference type="PANTHER" id="PTHR32309:SF13">
    <property type="entry name" value="FERRIC ENTEROBACTIN TRANSPORT PROTEIN FEPE"/>
    <property type="match status" value="1"/>
</dbReference>
<dbReference type="RefSeq" id="WP_343813462.1">
    <property type="nucleotide sequence ID" value="NZ_BAAADS010000017.1"/>
</dbReference>
<comment type="similarity">
    <text evidence="2">Belongs to the CpsC/CapA family.</text>
</comment>
<dbReference type="Proteomes" id="UP001500866">
    <property type="component" value="Unassembled WGS sequence"/>
</dbReference>
<evidence type="ECO:0000256" key="1">
    <source>
        <dbReference type="ARBA" id="ARBA00004651"/>
    </source>
</evidence>
<organism evidence="10 11">
    <name type="scientific">Virgibacillus siamensis</name>
    <dbReference type="NCBI Taxonomy" id="480071"/>
    <lineage>
        <taxon>Bacteria</taxon>
        <taxon>Bacillati</taxon>
        <taxon>Bacillota</taxon>
        <taxon>Bacilli</taxon>
        <taxon>Bacillales</taxon>
        <taxon>Bacillaceae</taxon>
        <taxon>Virgibacillus</taxon>
    </lineage>
</organism>
<feature type="transmembrane region" description="Helical" evidence="7">
    <location>
        <begin position="175"/>
        <end position="196"/>
    </location>
</feature>
<keyword evidence="3" id="KW-1003">Cell membrane</keyword>
<comment type="caution">
    <text evidence="10">The sequence shown here is derived from an EMBL/GenBank/DDBJ whole genome shotgun (WGS) entry which is preliminary data.</text>
</comment>
<evidence type="ECO:0000256" key="6">
    <source>
        <dbReference type="ARBA" id="ARBA00023136"/>
    </source>
</evidence>
<keyword evidence="11" id="KW-1185">Reference proteome</keyword>
<evidence type="ECO:0000256" key="4">
    <source>
        <dbReference type="ARBA" id="ARBA00022692"/>
    </source>
</evidence>
<dbReference type="EMBL" id="BAAADS010000017">
    <property type="protein sequence ID" value="GAA0606293.1"/>
    <property type="molecule type" value="Genomic_DNA"/>
</dbReference>
<gene>
    <name evidence="10" type="ORF">GCM10009001_24410</name>
</gene>
<keyword evidence="5 7" id="KW-1133">Transmembrane helix</keyword>
<dbReference type="Pfam" id="PF13807">
    <property type="entry name" value="GNVR"/>
    <property type="match status" value="1"/>
</dbReference>
<keyword evidence="6 7" id="KW-0472">Membrane</keyword>
<dbReference type="InterPro" id="IPR032807">
    <property type="entry name" value="GNVR"/>
</dbReference>
<comment type="subcellular location">
    <subcellularLocation>
        <location evidence="1">Cell membrane</location>
        <topology evidence="1">Multi-pass membrane protein</topology>
    </subcellularLocation>
</comment>
<feature type="domain" description="Polysaccharide chain length determinant N-terminal" evidence="8">
    <location>
        <begin position="3"/>
        <end position="95"/>
    </location>
</feature>
<accession>A0ABP3RA00</accession>
<dbReference type="PANTHER" id="PTHR32309">
    <property type="entry name" value="TYROSINE-PROTEIN KINASE"/>
    <property type="match status" value="1"/>
</dbReference>
<keyword evidence="4 7" id="KW-0812">Transmembrane</keyword>
<proteinExistence type="inferred from homology"/>
<dbReference type="InterPro" id="IPR003856">
    <property type="entry name" value="LPS_length_determ_N"/>
</dbReference>
<protein>
    <submittedName>
        <fullName evidence="10">Wzz/FepE/Etk N-terminal domain-containing protein</fullName>
    </submittedName>
</protein>
<evidence type="ECO:0000256" key="7">
    <source>
        <dbReference type="SAM" id="Phobius"/>
    </source>
</evidence>
<name>A0ABP3RA00_9BACI</name>
<evidence type="ECO:0000256" key="5">
    <source>
        <dbReference type="ARBA" id="ARBA00022989"/>
    </source>
</evidence>
<feature type="domain" description="Tyrosine-protein kinase G-rich" evidence="9">
    <location>
        <begin position="149"/>
        <end position="195"/>
    </location>
</feature>
<reference evidence="11" key="1">
    <citation type="journal article" date="2019" name="Int. J. Syst. Evol. Microbiol.">
        <title>The Global Catalogue of Microorganisms (GCM) 10K type strain sequencing project: providing services to taxonomists for standard genome sequencing and annotation.</title>
        <authorList>
            <consortium name="The Broad Institute Genomics Platform"/>
            <consortium name="The Broad Institute Genome Sequencing Center for Infectious Disease"/>
            <person name="Wu L."/>
            <person name="Ma J."/>
        </authorList>
    </citation>
    <scope>NUCLEOTIDE SEQUENCE [LARGE SCALE GENOMIC DNA]</scope>
    <source>
        <strain evidence="11">JCM 15395</strain>
    </source>
</reference>
<evidence type="ECO:0000259" key="8">
    <source>
        <dbReference type="Pfam" id="PF02706"/>
    </source>
</evidence>
<dbReference type="InterPro" id="IPR050445">
    <property type="entry name" value="Bact_polysacc_biosynth/exp"/>
</dbReference>